<keyword evidence="7" id="KW-1133">Transmembrane helix</keyword>
<evidence type="ECO:0000256" key="9">
    <source>
        <dbReference type="ARBA" id="ARBA00023136"/>
    </source>
</evidence>
<dbReference type="CDD" id="cd04105">
    <property type="entry name" value="SR_beta"/>
    <property type="match status" value="1"/>
</dbReference>
<evidence type="ECO:0000256" key="7">
    <source>
        <dbReference type="ARBA" id="ARBA00022989"/>
    </source>
</evidence>
<dbReference type="PANTHER" id="PTHR45909">
    <property type="entry name" value="ADP-RIBOSYLATION FACTOR-RELATED PROTEIN 1"/>
    <property type="match status" value="1"/>
</dbReference>
<dbReference type="AlphaFoldDB" id="A0A1I8HTX4"/>
<accession>A0A1I8HTX4</accession>
<keyword evidence="6" id="KW-0256">Endoplasmic reticulum</keyword>
<evidence type="ECO:0000256" key="2">
    <source>
        <dbReference type="ARBA" id="ARBA00005619"/>
    </source>
</evidence>
<dbReference type="GO" id="GO:0005525">
    <property type="term" value="F:GTP binding"/>
    <property type="evidence" value="ECO:0007669"/>
    <property type="project" value="UniProtKB-KW"/>
</dbReference>
<dbReference type="InterPro" id="IPR024156">
    <property type="entry name" value="Small_GTPase_ARF"/>
</dbReference>
<dbReference type="PROSITE" id="PS51417">
    <property type="entry name" value="ARF"/>
    <property type="match status" value="1"/>
</dbReference>
<keyword evidence="5" id="KW-0547">Nucleotide-binding</keyword>
<evidence type="ECO:0000313" key="12">
    <source>
        <dbReference type="WBParaSite" id="maker-uti_cns_0008078-snap-gene-0.3-mRNA-1"/>
    </source>
</evidence>
<evidence type="ECO:0000256" key="6">
    <source>
        <dbReference type="ARBA" id="ARBA00022824"/>
    </source>
</evidence>
<sequence length="246" mass="27190">QDQIMSALPSEAGPIKYQQVSVAAVTLIALLAPLVVYLLLWLRRRSQRNTVLLCGISDSGKTTLYSQLVHSKPLPTVTSMQANQSEPLAVGTAASKRRLRVVDLPGHERLRRQYLDKYKSSARAVVFVIDANSIAKELKDCAECLYNLLTESDIQGRTKVLILCNKQDQAMAKTDAYVRLALERELETLRTTRAGALAGLSGGSAERRLGREGKKFEFTDSGCQVDFACCSALDDVTCVRQWLDRV</sequence>
<dbReference type="InterPro" id="IPR019009">
    <property type="entry name" value="SRP_receptor_beta_su"/>
</dbReference>
<evidence type="ECO:0000313" key="11">
    <source>
        <dbReference type="Proteomes" id="UP000095280"/>
    </source>
</evidence>
<dbReference type="WBParaSite" id="maker-uti_cns_0008078-snap-gene-0.3-mRNA-1">
    <property type="protein sequence ID" value="maker-uti_cns_0008078-snap-gene-0.3-mRNA-1"/>
    <property type="gene ID" value="maker-uti_cns_0008078-snap-gene-0.3"/>
</dbReference>
<organism evidence="11 12">
    <name type="scientific">Macrostomum lignano</name>
    <dbReference type="NCBI Taxonomy" id="282301"/>
    <lineage>
        <taxon>Eukaryota</taxon>
        <taxon>Metazoa</taxon>
        <taxon>Spiralia</taxon>
        <taxon>Lophotrochozoa</taxon>
        <taxon>Platyhelminthes</taxon>
        <taxon>Rhabditophora</taxon>
        <taxon>Macrostomorpha</taxon>
        <taxon>Macrostomida</taxon>
        <taxon>Macrostomidae</taxon>
        <taxon>Macrostomum</taxon>
    </lineage>
</organism>
<comment type="subcellular location">
    <subcellularLocation>
        <location evidence="1">Endoplasmic reticulum membrane</location>
        <topology evidence="1">Single-pass membrane protein</topology>
    </subcellularLocation>
</comment>
<dbReference type="GO" id="GO:0043001">
    <property type="term" value="P:Golgi to plasma membrane protein transport"/>
    <property type="evidence" value="ECO:0007669"/>
    <property type="project" value="TreeGrafter"/>
</dbReference>
<dbReference type="GO" id="GO:0005794">
    <property type="term" value="C:Golgi apparatus"/>
    <property type="evidence" value="ECO:0007669"/>
    <property type="project" value="TreeGrafter"/>
</dbReference>
<dbReference type="Pfam" id="PF09439">
    <property type="entry name" value="SRPRB"/>
    <property type="match status" value="1"/>
</dbReference>
<keyword evidence="8" id="KW-0342">GTP-binding</keyword>
<dbReference type="SUPFAM" id="SSF52540">
    <property type="entry name" value="P-loop containing nucleoside triphosphate hydrolases"/>
    <property type="match status" value="1"/>
</dbReference>
<dbReference type="Gene3D" id="3.40.50.300">
    <property type="entry name" value="P-loop containing nucleotide triphosphate hydrolases"/>
    <property type="match status" value="1"/>
</dbReference>
<keyword evidence="10" id="KW-0675">Receptor</keyword>
<dbReference type="PANTHER" id="PTHR45909:SF1">
    <property type="entry name" value="ADP-RIBOSYLATION FACTOR-RELATED PROTEIN 1"/>
    <property type="match status" value="1"/>
</dbReference>
<keyword evidence="4" id="KW-0812">Transmembrane</keyword>
<reference evidence="12" key="1">
    <citation type="submission" date="2016-11" db="UniProtKB">
        <authorList>
            <consortium name="WormBaseParasite"/>
        </authorList>
    </citation>
    <scope>IDENTIFICATION</scope>
</reference>
<protein>
    <recommendedName>
        <fullName evidence="3">Signal recognition particle receptor subunit beta</fullName>
    </recommendedName>
</protein>
<evidence type="ECO:0000256" key="8">
    <source>
        <dbReference type="ARBA" id="ARBA00023134"/>
    </source>
</evidence>
<dbReference type="GO" id="GO:0005789">
    <property type="term" value="C:endoplasmic reticulum membrane"/>
    <property type="evidence" value="ECO:0007669"/>
    <property type="project" value="UniProtKB-SubCell"/>
</dbReference>
<dbReference type="GO" id="GO:0034067">
    <property type="term" value="P:protein localization to Golgi apparatus"/>
    <property type="evidence" value="ECO:0007669"/>
    <property type="project" value="TreeGrafter"/>
</dbReference>
<evidence type="ECO:0000256" key="4">
    <source>
        <dbReference type="ARBA" id="ARBA00022692"/>
    </source>
</evidence>
<keyword evidence="11" id="KW-1185">Reference proteome</keyword>
<dbReference type="Proteomes" id="UP000095280">
    <property type="component" value="Unplaced"/>
</dbReference>
<name>A0A1I8HTX4_9PLAT</name>
<dbReference type="InterPro" id="IPR027417">
    <property type="entry name" value="P-loop_NTPase"/>
</dbReference>
<proteinExistence type="inferred from homology"/>
<dbReference type="GO" id="GO:0003924">
    <property type="term" value="F:GTPase activity"/>
    <property type="evidence" value="ECO:0007669"/>
    <property type="project" value="TreeGrafter"/>
</dbReference>
<dbReference type="GO" id="GO:0006886">
    <property type="term" value="P:intracellular protein transport"/>
    <property type="evidence" value="ECO:0007669"/>
    <property type="project" value="TreeGrafter"/>
</dbReference>
<evidence type="ECO:0000256" key="5">
    <source>
        <dbReference type="ARBA" id="ARBA00022741"/>
    </source>
</evidence>
<evidence type="ECO:0000256" key="1">
    <source>
        <dbReference type="ARBA" id="ARBA00004389"/>
    </source>
</evidence>
<keyword evidence="9" id="KW-0472">Membrane</keyword>
<evidence type="ECO:0000256" key="3">
    <source>
        <dbReference type="ARBA" id="ARBA00020256"/>
    </source>
</evidence>
<evidence type="ECO:0000256" key="10">
    <source>
        <dbReference type="ARBA" id="ARBA00023170"/>
    </source>
</evidence>
<comment type="similarity">
    <text evidence="2">Belongs to the SRP receptor beta subunit family.</text>
</comment>